<dbReference type="CDD" id="cd06186">
    <property type="entry name" value="NOX_Duox_like_FAD_NADP"/>
    <property type="match status" value="1"/>
</dbReference>
<gene>
    <name evidence="8" type="ORF">P3X46_023425</name>
</gene>
<feature type="transmembrane region" description="Helical" evidence="6">
    <location>
        <begin position="265"/>
        <end position="282"/>
    </location>
</feature>
<dbReference type="Gene3D" id="3.40.50.80">
    <property type="entry name" value="Nucleotide-binding domain of ferredoxin-NADP reductase (FNR) module"/>
    <property type="match status" value="2"/>
</dbReference>
<dbReference type="InterPro" id="IPR017938">
    <property type="entry name" value="Riboflavin_synthase-like_b-brl"/>
</dbReference>
<evidence type="ECO:0000256" key="5">
    <source>
        <dbReference type="ARBA" id="ARBA00023136"/>
    </source>
</evidence>
<keyword evidence="4" id="KW-0560">Oxidoreductase</keyword>
<feature type="domain" description="FAD-binding FR-type" evidence="7">
    <location>
        <begin position="300"/>
        <end position="419"/>
    </location>
</feature>
<dbReference type="SUPFAM" id="SSF52343">
    <property type="entry name" value="Ferredoxin reductase-like, C-terminal NADP-linked domain"/>
    <property type="match status" value="1"/>
</dbReference>
<evidence type="ECO:0000313" key="9">
    <source>
        <dbReference type="Proteomes" id="UP001174677"/>
    </source>
</evidence>
<dbReference type="InterPro" id="IPR017927">
    <property type="entry name" value="FAD-bd_FR_type"/>
</dbReference>
<proteinExistence type="predicted"/>
<name>A0ABQ9LCR3_HEVBR</name>
<dbReference type="Pfam" id="PF01794">
    <property type="entry name" value="Ferric_reduct"/>
    <property type="match status" value="1"/>
</dbReference>
<feature type="transmembrane region" description="Helical" evidence="6">
    <location>
        <begin position="601"/>
        <end position="621"/>
    </location>
</feature>
<feature type="transmembrane region" description="Helical" evidence="6">
    <location>
        <begin position="98"/>
        <end position="127"/>
    </location>
</feature>
<dbReference type="Proteomes" id="UP001174677">
    <property type="component" value="Chromosome 13"/>
</dbReference>
<feature type="transmembrane region" description="Helical" evidence="6">
    <location>
        <begin position="196"/>
        <end position="216"/>
    </location>
</feature>
<dbReference type="InterPro" id="IPR050369">
    <property type="entry name" value="RBOH/FRE"/>
</dbReference>
<dbReference type="InterPro" id="IPR013121">
    <property type="entry name" value="Fe_red_NAD-bd_6"/>
</dbReference>
<feature type="transmembrane region" description="Helical" evidence="6">
    <location>
        <begin position="56"/>
        <end position="77"/>
    </location>
</feature>
<evidence type="ECO:0000256" key="1">
    <source>
        <dbReference type="ARBA" id="ARBA00004141"/>
    </source>
</evidence>
<dbReference type="PANTHER" id="PTHR11972:SF155">
    <property type="entry name" value="FERRIC REDUCTION OXIDASE 8, MITOCHONDRIAL"/>
    <property type="match status" value="1"/>
</dbReference>
<feature type="transmembrane region" description="Helical" evidence="6">
    <location>
        <begin position="159"/>
        <end position="184"/>
    </location>
</feature>
<feature type="transmembrane region" description="Helical" evidence="6">
    <location>
        <begin position="543"/>
        <end position="567"/>
    </location>
</feature>
<protein>
    <recommendedName>
        <fullName evidence="7">FAD-binding FR-type domain-containing protein</fullName>
    </recommendedName>
</protein>
<dbReference type="SFLD" id="SFLDG01168">
    <property type="entry name" value="Ferric_reductase_subgroup_(FRE"/>
    <property type="match status" value="1"/>
</dbReference>
<dbReference type="InterPro" id="IPR013112">
    <property type="entry name" value="FAD-bd_8"/>
</dbReference>
<evidence type="ECO:0000256" key="4">
    <source>
        <dbReference type="ARBA" id="ARBA00023002"/>
    </source>
</evidence>
<sequence length="725" mass="81905">MAKSILLAILKLLMILIFAGWVSLWLLKPTNLWTRKWKGAEDSTRPTLFGYYGLDFAVYTFPVISLAIIGLVYLNLLSKEPLRRRKARSSTIGFSNPVIVNSFVGVLSCIEILGVFLFILFLAWTYYTRISNDFKNLMPIKSLKLNLWQLKYLRVATRFGLLAEACLALLLLPILRGLALFQLLGIQFEASVRYHIWLGTSMIFFATVHGGSTLFIWGVSHHIQDEMWRWQKTGRIYLAGEIALVTGLVIWITSLPQIRRKRFEIFYYTHHLYISFLIFFLFHAGDRHFYMVFPGMFLFGLDKLLRTIQSRPETCILSATVFPNKAVELILPKDPRLKYTPTSVIFMKIPSISKYQWHSFSITSSSNVDDEVMSVIIKCEGGWTSSLYDMIQADLDSNADHMSCIPAAIEGPYGPASLDFLRYDNLVLIAGGIGITPFLSILKEIASVQSSSSSSRYRFPTQIQLIYVVKKSQEICLLNSISSLLLNQSSSKQLNLKLKVFVTQEEKSNASLGELLNDLSVIQTVNFDTKISNYAVHGLESPLWMAALTALTCVVFLVFLMCFNHIFVSSEKNGGAASEKLVVRREKKVPKEKTPSSVVDLLLLSSFIIAITCSTFLAFILRWKRLKKAIPPVSQKQGKSAEPRQVEISAFEEHEIHFVGRPNFHDMFSKFPNETEGSDVGVLVCGPETMKESVASLCQLKSQGFNVGAEGKKPYYSFHSLNFTL</sequence>
<dbReference type="InterPro" id="IPR039261">
    <property type="entry name" value="FNR_nucleotide-bd"/>
</dbReference>
<organism evidence="8 9">
    <name type="scientific">Hevea brasiliensis</name>
    <name type="common">Para rubber tree</name>
    <name type="synonym">Siphonia brasiliensis</name>
    <dbReference type="NCBI Taxonomy" id="3981"/>
    <lineage>
        <taxon>Eukaryota</taxon>
        <taxon>Viridiplantae</taxon>
        <taxon>Streptophyta</taxon>
        <taxon>Embryophyta</taxon>
        <taxon>Tracheophyta</taxon>
        <taxon>Spermatophyta</taxon>
        <taxon>Magnoliopsida</taxon>
        <taxon>eudicotyledons</taxon>
        <taxon>Gunneridae</taxon>
        <taxon>Pentapetalae</taxon>
        <taxon>rosids</taxon>
        <taxon>fabids</taxon>
        <taxon>Malpighiales</taxon>
        <taxon>Euphorbiaceae</taxon>
        <taxon>Crotonoideae</taxon>
        <taxon>Micrandreae</taxon>
        <taxon>Hevea</taxon>
    </lineage>
</organism>
<dbReference type="InterPro" id="IPR013130">
    <property type="entry name" value="Fe3_Rdtase_TM_dom"/>
</dbReference>
<dbReference type="Pfam" id="PF08030">
    <property type="entry name" value="NAD_binding_6"/>
    <property type="match status" value="1"/>
</dbReference>
<keyword evidence="2 6" id="KW-0812">Transmembrane</keyword>
<accession>A0ABQ9LCR3</accession>
<dbReference type="EMBL" id="JARPOI010000013">
    <property type="protein sequence ID" value="KAJ9163794.1"/>
    <property type="molecule type" value="Genomic_DNA"/>
</dbReference>
<evidence type="ECO:0000259" key="7">
    <source>
        <dbReference type="PROSITE" id="PS51384"/>
    </source>
</evidence>
<dbReference type="Pfam" id="PF08022">
    <property type="entry name" value="FAD_binding_8"/>
    <property type="match status" value="1"/>
</dbReference>
<comment type="subcellular location">
    <subcellularLocation>
        <location evidence="1">Membrane</location>
        <topology evidence="1">Multi-pass membrane protein</topology>
    </subcellularLocation>
</comment>
<dbReference type="SUPFAM" id="SSF63380">
    <property type="entry name" value="Riboflavin synthase domain-like"/>
    <property type="match status" value="1"/>
</dbReference>
<dbReference type="SFLD" id="SFLDS00052">
    <property type="entry name" value="Ferric_Reductase_Domain"/>
    <property type="match status" value="1"/>
</dbReference>
<evidence type="ECO:0000256" key="6">
    <source>
        <dbReference type="SAM" id="Phobius"/>
    </source>
</evidence>
<keyword evidence="5 6" id="KW-0472">Membrane</keyword>
<evidence type="ECO:0000256" key="3">
    <source>
        <dbReference type="ARBA" id="ARBA00022989"/>
    </source>
</evidence>
<dbReference type="PANTHER" id="PTHR11972">
    <property type="entry name" value="NADPH OXIDASE"/>
    <property type="match status" value="1"/>
</dbReference>
<comment type="caution">
    <text evidence="8">The sequence shown here is derived from an EMBL/GenBank/DDBJ whole genome shotgun (WGS) entry which is preliminary data.</text>
</comment>
<dbReference type="PROSITE" id="PS51384">
    <property type="entry name" value="FAD_FR"/>
    <property type="match status" value="1"/>
</dbReference>
<evidence type="ECO:0000256" key="2">
    <source>
        <dbReference type="ARBA" id="ARBA00022692"/>
    </source>
</evidence>
<evidence type="ECO:0000313" key="8">
    <source>
        <dbReference type="EMBL" id="KAJ9163794.1"/>
    </source>
</evidence>
<reference evidence="8" key="1">
    <citation type="journal article" date="2023" name="Plant Biotechnol. J.">
        <title>Chromosome-level wild Hevea brasiliensis genome provides new tools for genomic-assisted breeding and valuable loci to elevate rubber yield.</title>
        <authorList>
            <person name="Cheng H."/>
            <person name="Song X."/>
            <person name="Hu Y."/>
            <person name="Wu T."/>
            <person name="Yang Q."/>
            <person name="An Z."/>
            <person name="Feng S."/>
            <person name="Deng Z."/>
            <person name="Wu W."/>
            <person name="Zeng X."/>
            <person name="Tu M."/>
            <person name="Wang X."/>
            <person name="Huang H."/>
        </authorList>
    </citation>
    <scope>NUCLEOTIDE SEQUENCE</scope>
    <source>
        <strain evidence="8">MT/VB/25A 57/8</strain>
    </source>
</reference>
<feature type="transmembrane region" description="Helical" evidence="6">
    <location>
        <begin position="236"/>
        <end position="253"/>
    </location>
</feature>
<keyword evidence="9" id="KW-1185">Reference proteome</keyword>
<keyword evidence="3 6" id="KW-1133">Transmembrane helix</keyword>
<feature type="transmembrane region" description="Helical" evidence="6">
    <location>
        <begin position="7"/>
        <end position="27"/>
    </location>
</feature>